<evidence type="ECO:0000256" key="7">
    <source>
        <dbReference type="SAM" id="Phobius"/>
    </source>
</evidence>
<dbReference type="InterPro" id="IPR011701">
    <property type="entry name" value="MFS"/>
</dbReference>
<feature type="transmembrane region" description="Helical" evidence="7">
    <location>
        <begin position="353"/>
        <end position="374"/>
    </location>
</feature>
<feature type="transmembrane region" description="Helical" evidence="7">
    <location>
        <begin position="302"/>
        <end position="320"/>
    </location>
</feature>
<comment type="similarity">
    <text evidence="2">Belongs to the major facilitator superfamily.</text>
</comment>
<dbReference type="eggNOG" id="COG0738">
    <property type="taxonomic scope" value="Bacteria"/>
</dbReference>
<gene>
    <name evidence="9" type="ORF">EH31_11955</name>
</gene>
<feature type="transmembrane region" description="Helical" evidence="7">
    <location>
        <begin position="206"/>
        <end position="226"/>
    </location>
</feature>
<proteinExistence type="inferred from homology"/>
<comment type="subcellular location">
    <subcellularLocation>
        <location evidence="1">Endomembrane system</location>
        <topology evidence="1">Multi-pass membrane protein</topology>
    </subcellularLocation>
</comment>
<feature type="transmembrane region" description="Helical" evidence="7">
    <location>
        <begin position="148"/>
        <end position="169"/>
    </location>
</feature>
<evidence type="ECO:0000256" key="2">
    <source>
        <dbReference type="ARBA" id="ARBA00008335"/>
    </source>
</evidence>
<dbReference type="Proteomes" id="UP000027647">
    <property type="component" value="Unassembled WGS sequence"/>
</dbReference>
<reference evidence="9 10" key="1">
    <citation type="submission" date="2014-04" db="EMBL/GenBank/DDBJ databases">
        <title>A comprehensive comparison of genomes of Erythrobacter spp. strains.</title>
        <authorList>
            <person name="Zheng Q."/>
        </authorList>
    </citation>
    <scope>NUCLEOTIDE SEQUENCE [LARGE SCALE GENOMIC DNA]</scope>
    <source>
        <strain evidence="9 10">DSM 6997</strain>
    </source>
</reference>
<keyword evidence="6 7" id="KW-0472">Membrane</keyword>
<protein>
    <recommendedName>
        <fullName evidence="8">Major facilitator superfamily (MFS) profile domain-containing protein</fullName>
    </recommendedName>
</protein>
<dbReference type="PANTHER" id="PTHR23514">
    <property type="entry name" value="BYPASS OF STOP CODON PROTEIN 6"/>
    <property type="match status" value="1"/>
</dbReference>
<feature type="transmembrane region" description="Helical" evidence="7">
    <location>
        <begin position="440"/>
        <end position="457"/>
    </location>
</feature>
<keyword evidence="4 7" id="KW-0812">Transmembrane</keyword>
<sequence length="468" mass="49791">MATASLGAYAAPDINRDRLFWLSCISLIVTAMTFAIRAGILTQLSEEFALSDTQLGWVNSMAFLGFPLAMVVFGFLYNKLGPRLIMILAFAGHLLGLMLTIFADGFLGLLISTFFIGFANGSVEAACNPLVADLYKHEKPKWLNRFHVWFPGGIVIGAVVSYIMTNAGIGWQPQIAVMLVPTAIYGFMVFTTQFPDVPESERTVDLDAKGVILMSAIFGLLVLIGTPNDLVAGLPGTFLLPLLAALGFTFLLMLFRAGRTRDALLLILLMAIMSVTATSELGTQQWVDRILGAQLGNLPGQAMIVLGMVTGIMAVGRYFAGPLIHALNPLGVLLMSAVLTTLGLFLMASASGAMVYVSAIIFAVGVCYFWPTMIGVTAQYVPRSGALGMSLVGAAGMFALTIWNPIIGGWIDSARANAEASGLEGTAVEVAAGQGALSQLVYFPVVLISIFAVLYFARNALENSAEEA</sequence>
<feature type="transmembrane region" description="Helical" evidence="7">
    <location>
        <begin position="175"/>
        <end position="194"/>
    </location>
</feature>
<dbReference type="RefSeq" id="WP_051699190.1">
    <property type="nucleotide sequence ID" value="NZ_JMIW01000004.1"/>
</dbReference>
<feature type="domain" description="Major facilitator superfamily (MFS) profile" evidence="8">
    <location>
        <begin position="19"/>
        <end position="461"/>
    </location>
</feature>
<keyword evidence="10" id="KW-1185">Reference proteome</keyword>
<dbReference type="GO" id="GO:0012505">
    <property type="term" value="C:endomembrane system"/>
    <property type="evidence" value="ECO:0007669"/>
    <property type="project" value="UniProtKB-SubCell"/>
</dbReference>
<dbReference type="InterPro" id="IPR051788">
    <property type="entry name" value="MFS_Transporter"/>
</dbReference>
<evidence type="ECO:0000256" key="5">
    <source>
        <dbReference type="ARBA" id="ARBA00022989"/>
    </source>
</evidence>
<feature type="transmembrane region" description="Helical" evidence="7">
    <location>
        <begin position="84"/>
        <end position="103"/>
    </location>
</feature>
<feature type="transmembrane region" description="Helical" evidence="7">
    <location>
        <begin position="263"/>
        <end position="282"/>
    </location>
</feature>
<dbReference type="InterPro" id="IPR020846">
    <property type="entry name" value="MFS_dom"/>
</dbReference>
<dbReference type="OrthoDB" id="9783757at2"/>
<dbReference type="EMBL" id="JMIW01000004">
    <property type="protein sequence ID" value="KEO89860.1"/>
    <property type="molecule type" value="Genomic_DNA"/>
</dbReference>
<dbReference type="SUPFAM" id="SSF103473">
    <property type="entry name" value="MFS general substrate transporter"/>
    <property type="match status" value="1"/>
</dbReference>
<keyword evidence="3" id="KW-0813">Transport</keyword>
<evidence type="ECO:0000313" key="9">
    <source>
        <dbReference type="EMBL" id="KEO89860.1"/>
    </source>
</evidence>
<evidence type="ECO:0000256" key="3">
    <source>
        <dbReference type="ARBA" id="ARBA00022448"/>
    </source>
</evidence>
<dbReference type="GO" id="GO:0022857">
    <property type="term" value="F:transmembrane transporter activity"/>
    <property type="evidence" value="ECO:0007669"/>
    <property type="project" value="InterPro"/>
</dbReference>
<feature type="transmembrane region" description="Helical" evidence="7">
    <location>
        <begin position="238"/>
        <end position="256"/>
    </location>
</feature>
<dbReference type="STRING" id="1044.EH31_11955"/>
<evidence type="ECO:0000256" key="1">
    <source>
        <dbReference type="ARBA" id="ARBA00004127"/>
    </source>
</evidence>
<dbReference type="PROSITE" id="PS50850">
    <property type="entry name" value="MFS"/>
    <property type="match status" value="1"/>
</dbReference>
<feature type="transmembrane region" description="Helical" evidence="7">
    <location>
        <begin position="60"/>
        <end position="77"/>
    </location>
</feature>
<organism evidence="9 10">
    <name type="scientific">Erythrobacter longus</name>
    <dbReference type="NCBI Taxonomy" id="1044"/>
    <lineage>
        <taxon>Bacteria</taxon>
        <taxon>Pseudomonadati</taxon>
        <taxon>Pseudomonadota</taxon>
        <taxon>Alphaproteobacteria</taxon>
        <taxon>Sphingomonadales</taxon>
        <taxon>Erythrobacteraceae</taxon>
        <taxon>Erythrobacter/Porphyrobacter group</taxon>
        <taxon>Erythrobacter</taxon>
    </lineage>
</organism>
<feature type="transmembrane region" description="Helical" evidence="7">
    <location>
        <begin position="109"/>
        <end position="127"/>
    </location>
</feature>
<dbReference type="InterPro" id="IPR036259">
    <property type="entry name" value="MFS_trans_sf"/>
</dbReference>
<evidence type="ECO:0000256" key="6">
    <source>
        <dbReference type="ARBA" id="ARBA00023136"/>
    </source>
</evidence>
<dbReference type="AlphaFoldDB" id="A0A074MAS5"/>
<dbReference type="GO" id="GO:0016020">
    <property type="term" value="C:membrane"/>
    <property type="evidence" value="ECO:0007669"/>
    <property type="project" value="TreeGrafter"/>
</dbReference>
<dbReference type="PANTHER" id="PTHR23514:SF3">
    <property type="entry name" value="BYPASS OF STOP CODON PROTEIN 6"/>
    <property type="match status" value="1"/>
</dbReference>
<feature type="transmembrane region" description="Helical" evidence="7">
    <location>
        <begin position="327"/>
        <end position="347"/>
    </location>
</feature>
<feature type="transmembrane region" description="Helical" evidence="7">
    <location>
        <begin position="386"/>
        <end position="407"/>
    </location>
</feature>
<evidence type="ECO:0000313" key="10">
    <source>
        <dbReference type="Proteomes" id="UP000027647"/>
    </source>
</evidence>
<accession>A0A074MAS5</accession>
<keyword evidence="5 7" id="KW-1133">Transmembrane helix</keyword>
<feature type="transmembrane region" description="Helical" evidence="7">
    <location>
        <begin position="19"/>
        <end position="40"/>
    </location>
</feature>
<comment type="caution">
    <text evidence="9">The sequence shown here is derived from an EMBL/GenBank/DDBJ whole genome shotgun (WGS) entry which is preliminary data.</text>
</comment>
<dbReference type="Gene3D" id="1.20.1250.20">
    <property type="entry name" value="MFS general substrate transporter like domains"/>
    <property type="match status" value="1"/>
</dbReference>
<dbReference type="Pfam" id="PF07690">
    <property type="entry name" value="MFS_1"/>
    <property type="match status" value="1"/>
</dbReference>
<evidence type="ECO:0000256" key="4">
    <source>
        <dbReference type="ARBA" id="ARBA00022692"/>
    </source>
</evidence>
<name>A0A074MAS5_ERYLO</name>
<evidence type="ECO:0000259" key="8">
    <source>
        <dbReference type="PROSITE" id="PS50850"/>
    </source>
</evidence>